<dbReference type="Pfam" id="PF00494">
    <property type="entry name" value="SQS_PSY"/>
    <property type="match status" value="1"/>
</dbReference>
<comment type="caution">
    <text evidence="3">The sequence shown here is derived from an EMBL/GenBank/DDBJ whole genome shotgun (WGS) entry which is preliminary data.</text>
</comment>
<organism evidence="3 4">
    <name type="scientific">Gordonia cholesterolivorans</name>
    <dbReference type="NCBI Taxonomy" id="559625"/>
    <lineage>
        <taxon>Bacteria</taxon>
        <taxon>Bacillati</taxon>
        <taxon>Actinomycetota</taxon>
        <taxon>Actinomycetes</taxon>
        <taxon>Mycobacteriales</taxon>
        <taxon>Gordoniaceae</taxon>
        <taxon>Gordonia</taxon>
    </lineage>
</organism>
<accession>A0ABN3HG00</accession>
<evidence type="ECO:0000256" key="1">
    <source>
        <dbReference type="ARBA" id="ARBA00004684"/>
    </source>
</evidence>
<dbReference type="CDD" id="cd00683">
    <property type="entry name" value="Trans_IPPS_HH"/>
    <property type="match status" value="1"/>
</dbReference>
<dbReference type="SUPFAM" id="SSF48576">
    <property type="entry name" value="Terpenoid synthases"/>
    <property type="match status" value="1"/>
</dbReference>
<name>A0ABN3HG00_9ACTN</name>
<dbReference type="Proteomes" id="UP001501170">
    <property type="component" value="Unassembled WGS sequence"/>
</dbReference>
<reference evidence="3 4" key="1">
    <citation type="journal article" date="2019" name="Int. J. Syst. Evol. Microbiol.">
        <title>The Global Catalogue of Microorganisms (GCM) 10K type strain sequencing project: providing services to taxonomists for standard genome sequencing and annotation.</title>
        <authorList>
            <consortium name="The Broad Institute Genomics Platform"/>
            <consortium name="The Broad Institute Genome Sequencing Center for Infectious Disease"/>
            <person name="Wu L."/>
            <person name="Ma J."/>
        </authorList>
    </citation>
    <scope>NUCLEOTIDE SEQUENCE [LARGE SCALE GENOMIC DNA]</scope>
    <source>
        <strain evidence="3 4">JCM 16227</strain>
    </source>
</reference>
<evidence type="ECO:0000256" key="2">
    <source>
        <dbReference type="ARBA" id="ARBA00022679"/>
    </source>
</evidence>
<dbReference type="EMBL" id="BAAARB010000008">
    <property type="protein sequence ID" value="GAA2379151.1"/>
    <property type="molecule type" value="Genomic_DNA"/>
</dbReference>
<gene>
    <name evidence="3" type="ORF">GCM10009855_19040</name>
</gene>
<dbReference type="InterPro" id="IPR044843">
    <property type="entry name" value="Trans_IPPS_bact-type"/>
</dbReference>
<dbReference type="InterPro" id="IPR019845">
    <property type="entry name" value="Squalene/phytoene_synthase_CS"/>
</dbReference>
<dbReference type="InterPro" id="IPR008949">
    <property type="entry name" value="Isoprenoid_synthase_dom_sf"/>
</dbReference>
<sequence length="303" mass="32343">MADADRGYRLAESLTRAAGRTYFLASRLLPVDGRRAVFALYGYARTVDDVVDGAGGSQPRSARLDALENGLAAALAGAPVPAGLSRDEADMLAALAESVDRFAIPAETFEAFGRSMRMDLPGDPLFRNRYATLDALAEYTYGSAAVIGLQLLPILGAAPDPDTARGAALLGEAFQLTNFLRDVGEDLNRNRIYLPLDHLGAFGVDEQELRHDATAGTAGPRMRRATAHLIAVNRDQYRRTLPAIASLPRRSRPAICAAARSYSAILTAIEDRGHDVFAARAVVPVHRRLGHAVTAVAGRPALG</sequence>
<keyword evidence="2" id="KW-0808">Transferase</keyword>
<dbReference type="RefSeq" id="WP_006895312.1">
    <property type="nucleotide sequence ID" value="NZ_BAAARB010000008.1"/>
</dbReference>
<dbReference type="SFLD" id="SFLDS00005">
    <property type="entry name" value="Isoprenoid_Synthase_Type_I"/>
    <property type="match status" value="1"/>
</dbReference>
<dbReference type="SFLD" id="SFLDG01018">
    <property type="entry name" value="Squalene/Phytoene_Synthase_Lik"/>
    <property type="match status" value="1"/>
</dbReference>
<dbReference type="Gene3D" id="1.10.600.10">
    <property type="entry name" value="Farnesyl Diphosphate Synthase"/>
    <property type="match status" value="1"/>
</dbReference>
<dbReference type="PROSITE" id="PS01045">
    <property type="entry name" value="SQUALEN_PHYTOEN_SYN_2"/>
    <property type="match status" value="1"/>
</dbReference>
<dbReference type="InterPro" id="IPR033904">
    <property type="entry name" value="Trans_IPPS_HH"/>
</dbReference>
<keyword evidence="4" id="KW-1185">Reference proteome</keyword>
<dbReference type="SFLD" id="SFLDG01212">
    <property type="entry name" value="Phytoene_synthase_like"/>
    <property type="match status" value="1"/>
</dbReference>
<protein>
    <submittedName>
        <fullName evidence="3">Phytoene/squalene synthase family protein</fullName>
    </submittedName>
</protein>
<dbReference type="InterPro" id="IPR002060">
    <property type="entry name" value="Squ/phyt_synthse"/>
</dbReference>
<dbReference type="PANTHER" id="PTHR31480">
    <property type="entry name" value="BIFUNCTIONAL LYCOPENE CYCLASE/PHYTOENE SYNTHASE"/>
    <property type="match status" value="1"/>
</dbReference>
<evidence type="ECO:0000313" key="4">
    <source>
        <dbReference type="Proteomes" id="UP001501170"/>
    </source>
</evidence>
<proteinExistence type="predicted"/>
<evidence type="ECO:0000313" key="3">
    <source>
        <dbReference type="EMBL" id="GAA2379151.1"/>
    </source>
</evidence>
<comment type="pathway">
    <text evidence="1">Carotenoid biosynthesis; phytoene biosynthesis.</text>
</comment>